<sequence>MYIITLGGNMTICILVILDHHLHTPMYFFLANLSIVDISSSTVTLHRILGNFITQDNTVGIFAFMMQCYFFGSLSGHELFILTAMGFDRYVAICKPLKYYLIMNYRTCGMLAVFCWSVGFIQIIPYSVLLAKISCFSTNEINHFCCDLIPIMEIACSDISTLKTLTFIQGIILFIIIPFCFTLISYVFIIITILKISSNSGRHKAFYTCSSHLTVIILLYMTLILQYVIPSNRLGPTKLFSLFNAAIVPMLNPIIYSLKNKDVKSSFRRRLR</sequence>
<dbReference type="CDD" id="cd13954">
    <property type="entry name" value="7tmA_OR"/>
    <property type="match status" value="1"/>
</dbReference>
<evidence type="ECO:0000256" key="6">
    <source>
        <dbReference type="ARBA" id="ARBA00023040"/>
    </source>
</evidence>
<dbReference type="Pfam" id="PF13853">
    <property type="entry name" value="7tm_4"/>
    <property type="match status" value="1"/>
</dbReference>
<organism evidence="12 13">
    <name type="scientific">Pyxicephalus adspersus</name>
    <name type="common">African bullfrog</name>
    <dbReference type="NCBI Taxonomy" id="30357"/>
    <lineage>
        <taxon>Eukaryota</taxon>
        <taxon>Metazoa</taxon>
        <taxon>Chordata</taxon>
        <taxon>Craniata</taxon>
        <taxon>Vertebrata</taxon>
        <taxon>Euteleostomi</taxon>
        <taxon>Amphibia</taxon>
        <taxon>Batrachia</taxon>
        <taxon>Anura</taxon>
        <taxon>Neobatrachia</taxon>
        <taxon>Ranoidea</taxon>
        <taxon>Pyxicephalidae</taxon>
        <taxon>Pyxicephalinae</taxon>
        <taxon>Pyxicephalus</taxon>
    </lineage>
</organism>
<evidence type="ECO:0000259" key="11">
    <source>
        <dbReference type="PROSITE" id="PS50262"/>
    </source>
</evidence>
<keyword evidence="7 10" id="KW-0472">Membrane</keyword>
<dbReference type="InterPro" id="IPR000725">
    <property type="entry name" value="Olfact_rcpt"/>
</dbReference>
<dbReference type="SUPFAM" id="SSF81321">
    <property type="entry name" value="Family A G protein-coupled receptor-like"/>
    <property type="match status" value="1"/>
</dbReference>
<evidence type="ECO:0000256" key="9">
    <source>
        <dbReference type="ARBA" id="ARBA00023224"/>
    </source>
</evidence>
<evidence type="ECO:0000256" key="10">
    <source>
        <dbReference type="SAM" id="Phobius"/>
    </source>
</evidence>
<dbReference type="InterPro" id="IPR000276">
    <property type="entry name" value="GPCR_Rhodpsn"/>
</dbReference>
<evidence type="ECO:0000256" key="4">
    <source>
        <dbReference type="ARBA" id="ARBA00022725"/>
    </source>
</evidence>
<evidence type="ECO:0000256" key="5">
    <source>
        <dbReference type="ARBA" id="ARBA00022989"/>
    </source>
</evidence>
<dbReference type="Proteomes" id="UP001181693">
    <property type="component" value="Unassembled WGS sequence"/>
</dbReference>
<comment type="caution">
    <text evidence="12">The sequence shown here is derived from an EMBL/GenBank/DDBJ whole genome shotgun (WGS) entry which is preliminary data.</text>
</comment>
<name>A0AAV2ZQV8_PYXAD</name>
<protein>
    <recommendedName>
        <fullName evidence="11">G-protein coupled receptors family 1 profile domain-containing protein</fullName>
    </recommendedName>
</protein>
<evidence type="ECO:0000256" key="3">
    <source>
        <dbReference type="ARBA" id="ARBA00022692"/>
    </source>
</evidence>
<keyword evidence="2" id="KW-1003">Cell membrane</keyword>
<reference evidence="12" key="1">
    <citation type="thesis" date="2020" institute="ProQuest LLC" country="789 East Eisenhower Parkway, Ann Arbor, MI, USA">
        <title>Comparative Genomics and Chromosome Evolution.</title>
        <authorList>
            <person name="Mudd A.B."/>
        </authorList>
    </citation>
    <scope>NUCLEOTIDE SEQUENCE</scope>
    <source>
        <strain evidence="12">1538</strain>
        <tissue evidence="12">Blood</tissue>
    </source>
</reference>
<feature type="transmembrane region" description="Helical" evidence="10">
    <location>
        <begin position="241"/>
        <end position="258"/>
    </location>
</feature>
<evidence type="ECO:0000256" key="8">
    <source>
        <dbReference type="ARBA" id="ARBA00023170"/>
    </source>
</evidence>
<evidence type="ECO:0000256" key="7">
    <source>
        <dbReference type="ARBA" id="ARBA00023136"/>
    </source>
</evidence>
<keyword evidence="4" id="KW-0552">Olfaction</keyword>
<keyword evidence="5 10" id="KW-1133">Transmembrane helix</keyword>
<dbReference type="Gene3D" id="1.20.1070.10">
    <property type="entry name" value="Rhodopsin 7-helix transmembrane proteins"/>
    <property type="match status" value="1"/>
</dbReference>
<dbReference type="PRINTS" id="PR00245">
    <property type="entry name" value="OLFACTORYR"/>
</dbReference>
<proteinExistence type="predicted"/>
<keyword evidence="4" id="KW-0716">Sensory transduction</keyword>
<dbReference type="InterPro" id="IPR050516">
    <property type="entry name" value="Olfactory_GPCR"/>
</dbReference>
<dbReference type="PRINTS" id="PR00237">
    <property type="entry name" value="GPCRRHODOPSN"/>
</dbReference>
<dbReference type="EMBL" id="DYDO01000007">
    <property type="protein sequence ID" value="DBA20759.1"/>
    <property type="molecule type" value="Genomic_DNA"/>
</dbReference>
<accession>A0AAV2ZQV8</accession>
<evidence type="ECO:0000313" key="13">
    <source>
        <dbReference type="Proteomes" id="UP001181693"/>
    </source>
</evidence>
<dbReference type="GO" id="GO:0004984">
    <property type="term" value="F:olfactory receptor activity"/>
    <property type="evidence" value="ECO:0007669"/>
    <property type="project" value="InterPro"/>
</dbReference>
<gene>
    <name evidence="12" type="ORF">GDO54_017505</name>
</gene>
<evidence type="ECO:0000256" key="1">
    <source>
        <dbReference type="ARBA" id="ARBA00004651"/>
    </source>
</evidence>
<dbReference type="FunFam" id="1.20.1070.10:FF:000268">
    <property type="entry name" value="Putative olfactory receptor 2I1"/>
    <property type="match status" value="1"/>
</dbReference>
<feature type="transmembrane region" description="Helical" evidence="10">
    <location>
        <begin position="108"/>
        <end position="129"/>
    </location>
</feature>
<dbReference type="AlphaFoldDB" id="A0AAV2ZQV8"/>
<feature type="transmembrane region" description="Helical" evidence="10">
    <location>
        <begin position="61"/>
        <end position="87"/>
    </location>
</feature>
<evidence type="ECO:0000256" key="2">
    <source>
        <dbReference type="ARBA" id="ARBA00022475"/>
    </source>
</evidence>
<dbReference type="PROSITE" id="PS50262">
    <property type="entry name" value="G_PROTEIN_RECEP_F1_2"/>
    <property type="match status" value="1"/>
</dbReference>
<comment type="subcellular location">
    <subcellularLocation>
        <location evidence="1">Cell membrane</location>
        <topology evidence="1">Multi-pass membrane protein</topology>
    </subcellularLocation>
</comment>
<dbReference type="InterPro" id="IPR017452">
    <property type="entry name" value="GPCR_Rhodpsn_7TM"/>
</dbReference>
<evidence type="ECO:0000313" key="12">
    <source>
        <dbReference type="EMBL" id="DBA20759.1"/>
    </source>
</evidence>
<dbReference type="GO" id="GO:0004930">
    <property type="term" value="F:G protein-coupled receptor activity"/>
    <property type="evidence" value="ECO:0007669"/>
    <property type="project" value="UniProtKB-KW"/>
</dbReference>
<feature type="transmembrane region" description="Helical" evidence="10">
    <location>
        <begin position="206"/>
        <end position="229"/>
    </location>
</feature>
<dbReference type="GO" id="GO:0005886">
    <property type="term" value="C:plasma membrane"/>
    <property type="evidence" value="ECO:0007669"/>
    <property type="project" value="UniProtKB-SubCell"/>
</dbReference>
<feature type="transmembrane region" description="Helical" evidence="10">
    <location>
        <begin position="167"/>
        <end position="194"/>
    </location>
</feature>
<keyword evidence="6" id="KW-0297">G-protein coupled receptor</keyword>
<keyword evidence="9" id="KW-0807">Transducer</keyword>
<dbReference type="PANTHER" id="PTHR26452">
    <property type="entry name" value="OLFACTORY RECEPTOR"/>
    <property type="match status" value="1"/>
</dbReference>
<feature type="domain" description="G-protein coupled receptors family 1 profile" evidence="11">
    <location>
        <begin position="8"/>
        <end position="256"/>
    </location>
</feature>
<keyword evidence="8" id="KW-0675">Receptor</keyword>
<keyword evidence="13" id="KW-1185">Reference proteome</keyword>
<keyword evidence="3 10" id="KW-0812">Transmembrane</keyword>